<name>J0WWF2_AURST</name>
<dbReference type="OrthoDB" id="1911848at2759"/>
<dbReference type="Proteomes" id="UP000006514">
    <property type="component" value="Unassembled WGS sequence"/>
</dbReference>
<dbReference type="EMBL" id="JH687833">
    <property type="protein sequence ID" value="EJD37869.1"/>
    <property type="molecule type" value="Genomic_DNA"/>
</dbReference>
<dbReference type="SUPFAM" id="SSF56112">
    <property type="entry name" value="Protein kinase-like (PK-like)"/>
    <property type="match status" value="1"/>
</dbReference>
<dbReference type="InParanoid" id="J0WWF2"/>
<dbReference type="AlphaFoldDB" id="J0WWF2"/>
<protein>
    <recommendedName>
        <fullName evidence="1">Protein kinase domain-containing protein</fullName>
    </recommendedName>
</protein>
<evidence type="ECO:0000313" key="3">
    <source>
        <dbReference type="Proteomes" id="UP000006514"/>
    </source>
</evidence>
<evidence type="ECO:0000259" key="1">
    <source>
        <dbReference type="PROSITE" id="PS50011"/>
    </source>
</evidence>
<proteinExistence type="predicted"/>
<dbReference type="PROSITE" id="PS50011">
    <property type="entry name" value="PROTEIN_KINASE_DOM"/>
    <property type="match status" value="1"/>
</dbReference>
<organism evidence="2 3">
    <name type="scientific">Auricularia subglabra (strain TFB-10046 / SS5)</name>
    <name type="common">White-rot fungus</name>
    <name type="synonym">Auricularia delicata (strain TFB10046)</name>
    <dbReference type="NCBI Taxonomy" id="717982"/>
    <lineage>
        <taxon>Eukaryota</taxon>
        <taxon>Fungi</taxon>
        <taxon>Dikarya</taxon>
        <taxon>Basidiomycota</taxon>
        <taxon>Agaricomycotina</taxon>
        <taxon>Agaricomycetes</taxon>
        <taxon>Auriculariales</taxon>
        <taxon>Auriculariaceae</taxon>
        <taxon>Auricularia</taxon>
    </lineage>
</organism>
<dbReference type="OMA" id="RAGDNIW"/>
<dbReference type="InterPro" id="IPR011009">
    <property type="entry name" value="Kinase-like_dom_sf"/>
</dbReference>
<dbReference type="eggNOG" id="ENOG502QUMI">
    <property type="taxonomic scope" value="Eukaryota"/>
</dbReference>
<reference evidence="3" key="1">
    <citation type="journal article" date="2012" name="Science">
        <title>The Paleozoic origin of enzymatic lignin decomposition reconstructed from 31 fungal genomes.</title>
        <authorList>
            <person name="Floudas D."/>
            <person name="Binder M."/>
            <person name="Riley R."/>
            <person name="Barry K."/>
            <person name="Blanchette R.A."/>
            <person name="Henrissat B."/>
            <person name="Martinez A.T."/>
            <person name="Otillar R."/>
            <person name="Spatafora J.W."/>
            <person name="Yadav J.S."/>
            <person name="Aerts A."/>
            <person name="Benoit I."/>
            <person name="Boyd A."/>
            <person name="Carlson A."/>
            <person name="Copeland A."/>
            <person name="Coutinho P.M."/>
            <person name="de Vries R.P."/>
            <person name="Ferreira P."/>
            <person name="Findley K."/>
            <person name="Foster B."/>
            <person name="Gaskell J."/>
            <person name="Glotzer D."/>
            <person name="Gorecki P."/>
            <person name="Heitman J."/>
            <person name="Hesse C."/>
            <person name="Hori C."/>
            <person name="Igarashi K."/>
            <person name="Jurgens J.A."/>
            <person name="Kallen N."/>
            <person name="Kersten P."/>
            <person name="Kohler A."/>
            <person name="Kuees U."/>
            <person name="Kumar T.K.A."/>
            <person name="Kuo A."/>
            <person name="LaButti K."/>
            <person name="Larrondo L.F."/>
            <person name="Lindquist E."/>
            <person name="Ling A."/>
            <person name="Lombard V."/>
            <person name="Lucas S."/>
            <person name="Lundell T."/>
            <person name="Martin R."/>
            <person name="McLaughlin D.J."/>
            <person name="Morgenstern I."/>
            <person name="Morin E."/>
            <person name="Murat C."/>
            <person name="Nagy L.G."/>
            <person name="Nolan M."/>
            <person name="Ohm R.A."/>
            <person name="Patyshakuliyeva A."/>
            <person name="Rokas A."/>
            <person name="Ruiz-Duenas F.J."/>
            <person name="Sabat G."/>
            <person name="Salamov A."/>
            <person name="Samejima M."/>
            <person name="Schmutz J."/>
            <person name="Slot J.C."/>
            <person name="St John F."/>
            <person name="Stenlid J."/>
            <person name="Sun H."/>
            <person name="Sun S."/>
            <person name="Syed K."/>
            <person name="Tsang A."/>
            <person name="Wiebenga A."/>
            <person name="Young D."/>
            <person name="Pisabarro A."/>
            <person name="Eastwood D.C."/>
            <person name="Martin F."/>
            <person name="Cullen D."/>
            <person name="Grigoriev I.V."/>
            <person name="Hibbett D.S."/>
        </authorList>
    </citation>
    <scope>NUCLEOTIDE SEQUENCE [LARGE SCALE GENOMIC DNA]</scope>
    <source>
        <strain evidence="3">TFB10046</strain>
    </source>
</reference>
<sequence>MSSVLIDIPGLVDVALRFSRAIVNKIREYAAAHELFQLDLDQTIGFMDQLSLSLDFVLAIAPSLSPHIRRVISDAVSRLNTPLATTQSLLSEAVDSDGKLRRIWFTVVGKSSLQKSLAAVDKQHDLFLRCLHYSVLFGTAALQSRATASAAGGTRALARISSFREAVAGSQVDARFLLPPETLPDSAALIRLHSHSDIRIVALSGGRPALVEYRDYQPDDPASLRRLRDVASILSAASPDMSILPCLGFKPLPATKRCALVFPVPGTGKPRTLRDLLLAPENEKGVRHPLNDRIRLAVHLATAVLYVHTARFVHKAICPENIVVLDHPELADSKACFPWTLGSAYLAGFDFARHEDAASKRAGDNIWWRNLYRHPLRQSSHPETDFSMLHDIYSLGVVLLEIALWESFVLVGPDGSRTLGRQGRSFAKKGGKMKSPADIRVALLKKAREYVPLVLGAKYCEVVVMCLDCFDGGLGPTEELLDGDGVLLGVVFIQRVLAVLEEITV</sequence>
<dbReference type="GO" id="GO:0005524">
    <property type="term" value="F:ATP binding"/>
    <property type="evidence" value="ECO:0007669"/>
    <property type="project" value="InterPro"/>
</dbReference>
<dbReference type="Gene3D" id="1.10.510.10">
    <property type="entry name" value="Transferase(Phosphotransferase) domain 1"/>
    <property type="match status" value="1"/>
</dbReference>
<accession>J0WWF2</accession>
<gene>
    <name evidence="2" type="ORF">AURDEDRAFT_173011</name>
</gene>
<dbReference type="KEGG" id="adl:AURDEDRAFT_173011"/>
<dbReference type="PANTHER" id="PTHR37542">
    <property type="entry name" value="HELO DOMAIN-CONTAINING PROTEIN-RELATED"/>
    <property type="match status" value="1"/>
</dbReference>
<dbReference type="InterPro" id="IPR000719">
    <property type="entry name" value="Prot_kinase_dom"/>
</dbReference>
<dbReference type="PANTHER" id="PTHR37542:SF3">
    <property type="entry name" value="PRION-INHIBITION AND PROPAGATION HELO DOMAIN-CONTAINING PROTEIN"/>
    <property type="match status" value="1"/>
</dbReference>
<keyword evidence="3" id="KW-1185">Reference proteome</keyword>
<evidence type="ECO:0000313" key="2">
    <source>
        <dbReference type="EMBL" id="EJD37869.1"/>
    </source>
</evidence>
<feature type="domain" description="Protein kinase" evidence="1">
    <location>
        <begin position="102"/>
        <end position="505"/>
    </location>
</feature>
<dbReference type="GO" id="GO:0004672">
    <property type="term" value="F:protein kinase activity"/>
    <property type="evidence" value="ECO:0007669"/>
    <property type="project" value="InterPro"/>
</dbReference>